<organism evidence="2 3">
    <name type="scientific">Actinoplanes derwentensis</name>
    <dbReference type="NCBI Taxonomy" id="113562"/>
    <lineage>
        <taxon>Bacteria</taxon>
        <taxon>Bacillati</taxon>
        <taxon>Actinomycetota</taxon>
        <taxon>Actinomycetes</taxon>
        <taxon>Micromonosporales</taxon>
        <taxon>Micromonosporaceae</taxon>
        <taxon>Actinoplanes</taxon>
    </lineage>
</organism>
<proteinExistence type="predicted"/>
<dbReference type="STRING" id="113562.SAMN04489716_1724"/>
<accession>A0A1H1VDW6</accession>
<dbReference type="Proteomes" id="UP000198688">
    <property type="component" value="Chromosome I"/>
</dbReference>
<dbReference type="AlphaFoldDB" id="A0A1H1VDW6"/>
<dbReference type="EMBL" id="LT629758">
    <property type="protein sequence ID" value="SDS82820.1"/>
    <property type="molecule type" value="Genomic_DNA"/>
</dbReference>
<name>A0A1H1VDW6_9ACTN</name>
<feature type="region of interest" description="Disordered" evidence="1">
    <location>
        <begin position="1"/>
        <end position="28"/>
    </location>
</feature>
<gene>
    <name evidence="2" type="ORF">SAMN04489716_1724</name>
</gene>
<evidence type="ECO:0000313" key="2">
    <source>
        <dbReference type="EMBL" id="SDS82820.1"/>
    </source>
</evidence>
<evidence type="ECO:0000256" key="1">
    <source>
        <dbReference type="SAM" id="MobiDB-lite"/>
    </source>
</evidence>
<reference evidence="2 3" key="1">
    <citation type="submission" date="2016-10" db="EMBL/GenBank/DDBJ databases">
        <authorList>
            <person name="de Groot N.N."/>
        </authorList>
    </citation>
    <scope>NUCLEOTIDE SEQUENCE [LARGE SCALE GENOMIC DNA]</scope>
    <source>
        <strain evidence="2 3">DSM 43941</strain>
    </source>
</reference>
<dbReference type="RefSeq" id="WP_157751410.1">
    <property type="nucleotide sequence ID" value="NZ_BOMJ01000011.1"/>
</dbReference>
<sequence>MSSVVRAPPAAAGRLHSKGAAPDSDGDVARTVHEVTSELRDWYPGTPSVWAAHIYAGV</sequence>
<protein>
    <submittedName>
        <fullName evidence="2">Uncharacterized protein</fullName>
    </submittedName>
</protein>
<keyword evidence="3" id="KW-1185">Reference proteome</keyword>
<evidence type="ECO:0000313" key="3">
    <source>
        <dbReference type="Proteomes" id="UP000198688"/>
    </source>
</evidence>